<proteinExistence type="predicted"/>
<evidence type="ECO:0000256" key="6">
    <source>
        <dbReference type="SAM" id="MobiDB-lite"/>
    </source>
</evidence>
<evidence type="ECO:0000259" key="8">
    <source>
        <dbReference type="PROSITE" id="PS51041"/>
    </source>
</evidence>
<dbReference type="AlphaFoldDB" id="A0A8B9HZQ6"/>
<feature type="signal peptide" evidence="7">
    <location>
        <begin position="1"/>
        <end position="23"/>
    </location>
</feature>
<evidence type="ECO:0000256" key="5">
    <source>
        <dbReference type="ARBA" id="ARBA00023157"/>
    </source>
</evidence>
<evidence type="ECO:0000256" key="7">
    <source>
        <dbReference type="SAM" id="SignalP"/>
    </source>
</evidence>
<dbReference type="Proteomes" id="UP000694621">
    <property type="component" value="Unplaced"/>
</dbReference>
<feature type="chain" id="PRO_5034015963" description="EMI domain-containing protein" evidence="7">
    <location>
        <begin position="24"/>
        <end position="211"/>
    </location>
</feature>
<evidence type="ECO:0000313" key="10">
    <source>
        <dbReference type="Proteomes" id="UP000694621"/>
    </source>
</evidence>
<feature type="compositionally biased region" description="Basic residues" evidence="6">
    <location>
        <begin position="172"/>
        <end position="186"/>
    </location>
</feature>
<keyword evidence="2" id="KW-0964">Secreted</keyword>
<organism evidence="9 10">
    <name type="scientific">Astyanax mexicanus</name>
    <name type="common">Blind cave fish</name>
    <name type="synonym">Astyanax fasciatus mexicanus</name>
    <dbReference type="NCBI Taxonomy" id="7994"/>
    <lineage>
        <taxon>Eukaryota</taxon>
        <taxon>Metazoa</taxon>
        <taxon>Chordata</taxon>
        <taxon>Craniata</taxon>
        <taxon>Vertebrata</taxon>
        <taxon>Euteleostomi</taxon>
        <taxon>Actinopterygii</taxon>
        <taxon>Neopterygii</taxon>
        <taxon>Teleostei</taxon>
        <taxon>Ostariophysi</taxon>
        <taxon>Characiformes</taxon>
        <taxon>Characoidei</taxon>
        <taxon>Acestrorhamphidae</taxon>
        <taxon>Acestrorhamphinae</taxon>
        <taxon>Astyanax</taxon>
    </lineage>
</organism>
<keyword evidence="3" id="KW-0272">Extracellular matrix</keyword>
<keyword evidence="5" id="KW-1015">Disulfide bond</keyword>
<dbReference type="PANTHER" id="PTHR15427:SF23">
    <property type="entry name" value="EMI DOMAIN-CONTAINING PROTEIN 1"/>
    <property type="match status" value="1"/>
</dbReference>
<dbReference type="InterPro" id="IPR011489">
    <property type="entry name" value="EMI_domain"/>
</dbReference>
<name>A0A8B9HZQ6_ASTMX</name>
<feature type="domain" description="EMI" evidence="8">
    <location>
        <begin position="41"/>
        <end position="114"/>
    </location>
</feature>
<dbReference type="PANTHER" id="PTHR15427">
    <property type="entry name" value="EMILIN ELASTIN MICROFIBRIL INTERFACE-LOCATED PROTEIN ELASTIN MICROFIBRIL INTERFACER"/>
    <property type="match status" value="1"/>
</dbReference>
<protein>
    <recommendedName>
        <fullName evidence="8">EMI domain-containing protein</fullName>
    </recommendedName>
</protein>
<dbReference type="Pfam" id="PF07546">
    <property type="entry name" value="EMI"/>
    <property type="match status" value="1"/>
</dbReference>
<feature type="compositionally biased region" description="Polar residues" evidence="6">
    <location>
        <begin position="144"/>
        <end position="171"/>
    </location>
</feature>
<keyword evidence="4 7" id="KW-0732">Signal</keyword>
<evidence type="ECO:0000256" key="4">
    <source>
        <dbReference type="ARBA" id="ARBA00022729"/>
    </source>
</evidence>
<evidence type="ECO:0000313" key="9">
    <source>
        <dbReference type="Ensembl" id="ENSAMXP00005017353.1"/>
    </source>
</evidence>
<dbReference type="InterPro" id="IPR050392">
    <property type="entry name" value="Collagen/C1q_domain"/>
</dbReference>
<evidence type="ECO:0000256" key="3">
    <source>
        <dbReference type="ARBA" id="ARBA00022530"/>
    </source>
</evidence>
<dbReference type="GO" id="GO:0005576">
    <property type="term" value="C:extracellular region"/>
    <property type="evidence" value="ECO:0007669"/>
    <property type="project" value="UniProtKB-SubCell"/>
</dbReference>
<accession>A0A8B9HZQ6</accession>
<reference evidence="9" key="1">
    <citation type="submission" date="2025-08" db="UniProtKB">
        <authorList>
            <consortium name="Ensembl"/>
        </authorList>
    </citation>
    <scope>IDENTIFICATION</scope>
</reference>
<sequence>MGSRYRWSVRALLLLLLVGLARATWSSGPYRYTSTGTTEHRRNWCPHSVTKTVTCQVQNGTTLQRVYQTCRWPQGCTGGSYRTVVRPSYKVVYRTITALEWKCCPGYSGTHCEEGPASSNLVAQEAVRKQATFRKPVVVKPPENLSSKNQSPSIINSNKKSLYNPFTSLTSTKHHPPAASTNKHHRTPVFTNKQTTNSSIHQQTPVFSNKY</sequence>
<comment type="subcellular location">
    <subcellularLocation>
        <location evidence="1">Secreted</location>
        <location evidence="1">Extracellular space</location>
        <location evidence="1">Extracellular matrix</location>
    </subcellularLocation>
</comment>
<evidence type="ECO:0000256" key="1">
    <source>
        <dbReference type="ARBA" id="ARBA00004498"/>
    </source>
</evidence>
<dbReference type="PROSITE" id="PS51041">
    <property type="entry name" value="EMI"/>
    <property type="match status" value="1"/>
</dbReference>
<evidence type="ECO:0000256" key="2">
    <source>
        <dbReference type="ARBA" id="ARBA00022525"/>
    </source>
</evidence>
<dbReference type="Ensembl" id="ENSAMXT00005019172.1">
    <property type="protein sequence ID" value="ENSAMXP00005017353.1"/>
    <property type="gene ID" value="ENSAMXG00005009055.1"/>
</dbReference>
<feature type="region of interest" description="Disordered" evidence="6">
    <location>
        <begin position="134"/>
        <end position="186"/>
    </location>
</feature>